<organism evidence="2 3">
    <name type="scientific">Parachaetomium inaequale</name>
    <dbReference type="NCBI Taxonomy" id="2588326"/>
    <lineage>
        <taxon>Eukaryota</taxon>
        <taxon>Fungi</taxon>
        <taxon>Dikarya</taxon>
        <taxon>Ascomycota</taxon>
        <taxon>Pezizomycotina</taxon>
        <taxon>Sordariomycetes</taxon>
        <taxon>Sordariomycetidae</taxon>
        <taxon>Sordariales</taxon>
        <taxon>Chaetomiaceae</taxon>
        <taxon>Parachaetomium</taxon>
    </lineage>
</organism>
<dbReference type="SUPFAM" id="SSF56112">
    <property type="entry name" value="Protein kinase-like (PK-like)"/>
    <property type="match status" value="1"/>
</dbReference>
<evidence type="ECO:0000259" key="1">
    <source>
        <dbReference type="Pfam" id="PF01636"/>
    </source>
</evidence>
<dbReference type="AlphaFoldDB" id="A0AAN6SRF4"/>
<reference evidence="3" key="1">
    <citation type="journal article" date="2023" name="Mol. Phylogenet. Evol.">
        <title>Genome-scale phylogeny and comparative genomics of the fungal order Sordariales.</title>
        <authorList>
            <person name="Hensen N."/>
            <person name="Bonometti L."/>
            <person name="Westerberg I."/>
            <person name="Brannstrom I.O."/>
            <person name="Guillou S."/>
            <person name="Cros-Aarteil S."/>
            <person name="Calhoun S."/>
            <person name="Haridas S."/>
            <person name="Kuo A."/>
            <person name="Mondo S."/>
            <person name="Pangilinan J."/>
            <person name="Riley R."/>
            <person name="LaButti K."/>
            <person name="Andreopoulos B."/>
            <person name="Lipzen A."/>
            <person name="Chen C."/>
            <person name="Yan M."/>
            <person name="Daum C."/>
            <person name="Ng V."/>
            <person name="Clum A."/>
            <person name="Steindorff A."/>
            <person name="Ohm R.A."/>
            <person name="Martin F."/>
            <person name="Silar P."/>
            <person name="Natvig D.O."/>
            <person name="Lalanne C."/>
            <person name="Gautier V."/>
            <person name="Ament-Velasquez S.L."/>
            <person name="Kruys A."/>
            <person name="Hutchinson M.I."/>
            <person name="Powell A.J."/>
            <person name="Barry K."/>
            <person name="Miller A.N."/>
            <person name="Grigoriev I.V."/>
            <person name="Debuchy R."/>
            <person name="Gladieux P."/>
            <person name="Hiltunen Thoren M."/>
            <person name="Johannesson H."/>
        </authorList>
    </citation>
    <scope>NUCLEOTIDE SEQUENCE [LARGE SCALE GENOMIC DNA]</scope>
    <source>
        <strain evidence="3">CBS 284.82</strain>
    </source>
</reference>
<dbReference type="Proteomes" id="UP001303115">
    <property type="component" value="Unassembled WGS sequence"/>
</dbReference>
<proteinExistence type="predicted"/>
<keyword evidence="2" id="KW-0418">Kinase</keyword>
<dbReference type="EMBL" id="MU854401">
    <property type="protein sequence ID" value="KAK4039396.1"/>
    <property type="molecule type" value="Genomic_DNA"/>
</dbReference>
<accession>A0AAN6SRF4</accession>
<sequence>MASRPTLPYFAPADRLPGPLPTVAEILASKESSVSAAHFAVKYGEPRDGVHLQEGENMLFVQQPSRVPVPTVYAIFHDEGTNKNFIVQEYIPGKLLERVWGGLTSAEKTGIASQLRRHLDELRSIPSPGYYGGIWRQPNLDGYFQDPELDPLPHRDESISKPQETEEQWVDAMWRCVGAKHPNERQNFLSLLRRQYHTIFRGHRPVFTHNDFSPVNIMARDDTKALVIIDWEKSGWYPSFWEYCNAIMLLRR</sequence>
<dbReference type="InterPro" id="IPR002575">
    <property type="entry name" value="Aminoglycoside_PTrfase"/>
</dbReference>
<dbReference type="InterPro" id="IPR011009">
    <property type="entry name" value="Kinase-like_dom_sf"/>
</dbReference>
<name>A0AAN6SRF4_9PEZI</name>
<protein>
    <submittedName>
        <fullName evidence="2">Kinase-like domain-containing protein</fullName>
    </submittedName>
</protein>
<dbReference type="InterPro" id="IPR051678">
    <property type="entry name" value="AGP_Transferase"/>
</dbReference>
<keyword evidence="2" id="KW-0808">Transferase</keyword>
<dbReference type="PANTHER" id="PTHR21310:SF48">
    <property type="entry name" value="AMINOGLYCOSIDE PHOSPHOTRANSFERASE DOMAIN-CONTAINING PROTEIN"/>
    <property type="match status" value="1"/>
</dbReference>
<dbReference type="Gene3D" id="3.90.1200.10">
    <property type="match status" value="1"/>
</dbReference>
<dbReference type="GO" id="GO:0016301">
    <property type="term" value="F:kinase activity"/>
    <property type="evidence" value="ECO:0007669"/>
    <property type="project" value="UniProtKB-KW"/>
</dbReference>
<dbReference type="Pfam" id="PF01636">
    <property type="entry name" value="APH"/>
    <property type="match status" value="1"/>
</dbReference>
<feature type="domain" description="Aminoglycoside phosphotransferase" evidence="1">
    <location>
        <begin position="64"/>
        <end position="242"/>
    </location>
</feature>
<gene>
    <name evidence="2" type="ORF">C8A01DRAFT_36606</name>
</gene>
<dbReference type="PANTHER" id="PTHR21310">
    <property type="entry name" value="AMINOGLYCOSIDE PHOSPHOTRANSFERASE-RELATED-RELATED"/>
    <property type="match status" value="1"/>
</dbReference>
<evidence type="ECO:0000313" key="2">
    <source>
        <dbReference type="EMBL" id="KAK4039396.1"/>
    </source>
</evidence>
<dbReference type="CDD" id="cd05120">
    <property type="entry name" value="APH_ChoK_like"/>
    <property type="match status" value="1"/>
</dbReference>
<keyword evidence="3" id="KW-1185">Reference proteome</keyword>
<evidence type="ECO:0000313" key="3">
    <source>
        <dbReference type="Proteomes" id="UP001303115"/>
    </source>
</evidence>
<comment type="caution">
    <text evidence="2">The sequence shown here is derived from an EMBL/GenBank/DDBJ whole genome shotgun (WGS) entry which is preliminary data.</text>
</comment>